<proteinExistence type="predicted"/>
<accession>A0A6J4QVV2</accession>
<sequence>MSCCPERGGSATMLQRNYSFMKAFRRWKKGAVPSRSRRPASTPLF</sequence>
<gene>
    <name evidence="1" type="ORF">AVDCRST_MAG25-194</name>
</gene>
<evidence type="ECO:0000313" key="1">
    <source>
        <dbReference type="EMBL" id="CAA9456583.1"/>
    </source>
</evidence>
<dbReference type="AlphaFoldDB" id="A0A6J4QVV2"/>
<protein>
    <submittedName>
        <fullName evidence="1">Uncharacterized protein</fullName>
    </submittedName>
</protein>
<organism evidence="1">
    <name type="scientific">uncultured Rubrobacteraceae bacterium</name>
    <dbReference type="NCBI Taxonomy" id="349277"/>
    <lineage>
        <taxon>Bacteria</taxon>
        <taxon>Bacillati</taxon>
        <taxon>Actinomycetota</taxon>
        <taxon>Rubrobacteria</taxon>
        <taxon>Rubrobacterales</taxon>
        <taxon>Rubrobacteraceae</taxon>
        <taxon>environmental samples</taxon>
    </lineage>
</organism>
<reference evidence="1" key="1">
    <citation type="submission" date="2020-02" db="EMBL/GenBank/DDBJ databases">
        <authorList>
            <person name="Meier V. D."/>
        </authorList>
    </citation>
    <scope>NUCLEOTIDE SEQUENCE</scope>
    <source>
        <strain evidence="1">AVDCRST_MAG25</strain>
    </source>
</reference>
<name>A0A6J4QVV2_9ACTN</name>
<dbReference type="EMBL" id="CADCVI010000015">
    <property type="protein sequence ID" value="CAA9456583.1"/>
    <property type="molecule type" value="Genomic_DNA"/>
</dbReference>